<dbReference type="GO" id="GO:0008168">
    <property type="term" value="F:methyltransferase activity"/>
    <property type="evidence" value="ECO:0007669"/>
    <property type="project" value="UniProtKB-KW"/>
</dbReference>
<dbReference type="Gene3D" id="3.40.50.150">
    <property type="entry name" value="Vaccinia Virus protein VP39"/>
    <property type="match status" value="1"/>
</dbReference>
<evidence type="ECO:0000256" key="3">
    <source>
        <dbReference type="ARBA" id="ARBA00022691"/>
    </source>
</evidence>
<dbReference type="Pfam" id="PF13649">
    <property type="entry name" value="Methyltransf_25"/>
    <property type="match status" value="1"/>
</dbReference>
<evidence type="ECO:0000256" key="1">
    <source>
        <dbReference type="ARBA" id="ARBA00022603"/>
    </source>
</evidence>
<dbReference type="RefSeq" id="WP_092208889.1">
    <property type="nucleotide sequence ID" value="NZ_FMUX01000002.1"/>
</dbReference>
<dbReference type="SUPFAM" id="SSF53335">
    <property type="entry name" value="S-adenosyl-L-methionine-dependent methyltransferases"/>
    <property type="match status" value="1"/>
</dbReference>
<dbReference type="CDD" id="cd02440">
    <property type="entry name" value="AdoMet_MTases"/>
    <property type="match status" value="1"/>
</dbReference>
<dbReference type="GO" id="GO:0032259">
    <property type="term" value="P:methylation"/>
    <property type="evidence" value="ECO:0007669"/>
    <property type="project" value="UniProtKB-KW"/>
</dbReference>
<dbReference type="HAMAP" id="MF_02057">
    <property type="entry name" value="tRNA_methyltr_CmoM"/>
    <property type="match status" value="1"/>
</dbReference>
<evidence type="ECO:0000313" key="5">
    <source>
        <dbReference type="EMBL" id="SCX97387.1"/>
    </source>
</evidence>
<dbReference type="InterPro" id="IPR033664">
    <property type="entry name" value="Cmo5U_methylTrfase"/>
</dbReference>
<organism evidence="5 6">
    <name type="scientific">Desulfoluna spongiiphila</name>
    <dbReference type="NCBI Taxonomy" id="419481"/>
    <lineage>
        <taxon>Bacteria</taxon>
        <taxon>Pseudomonadati</taxon>
        <taxon>Thermodesulfobacteriota</taxon>
        <taxon>Desulfobacteria</taxon>
        <taxon>Desulfobacterales</taxon>
        <taxon>Desulfolunaceae</taxon>
        <taxon>Desulfoluna</taxon>
    </lineage>
</organism>
<dbReference type="AlphaFoldDB" id="A0A1G5C4Y2"/>
<dbReference type="STRING" id="419481.SAMN05216233_102379"/>
<dbReference type="Proteomes" id="UP000198870">
    <property type="component" value="Unassembled WGS sequence"/>
</dbReference>
<dbReference type="EMBL" id="FMUX01000002">
    <property type="protein sequence ID" value="SCX97387.1"/>
    <property type="molecule type" value="Genomic_DNA"/>
</dbReference>
<keyword evidence="3" id="KW-0949">S-adenosyl-L-methionine</keyword>
<protein>
    <submittedName>
        <fullName evidence="5">S-adenosylmethionine-dependent methyltransferase</fullName>
    </submittedName>
</protein>
<dbReference type="InterPro" id="IPR029063">
    <property type="entry name" value="SAM-dependent_MTases_sf"/>
</dbReference>
<dbReference type="PANTHER" id="PTHR43464">
    <property type="entry name" value="METHYLTRANSFERASE"/>
    <property type="match status" value="1"/>
</dbReference>
<name>A0A1G5C4Y2_9BACT</name>
<proteinExistence type="inferred from homology"/>
<dbReference type="PANTHER" id="PTHR43464:SF19">
    <property type="entry name" value="UBIQUINONE BIOSYNTHESIS O-METHYLTRANSFERASE, MITOCHONDRIAL"/>
    <property type="match status" value="1"/>
</dbReference>
<feature type="domain" description="Methyltransferase" evidence="4">
    <location>
        <begin position="56"/>
        <end position="151"/>
    </location>
</feature>
<accession>A0A1G5C4Y2</accession>
<evidence type="ECO:0000313" key="6">
    <source>
        <dbReference type="Proteomes" id="UP000198870"/>
    </source>
</evidence>
<keyword evidence="6" id="KW-1185">Reference proteome</keyword>
<evidence type="ECO:0000259" key="4">
    <source>
        <dbReference type="Pfam" id="PF13649"/>
    </source>
</evidence>
<reference evidence="5 6" key="1">
    <citation type="submission" date="2016-10" db="EMBL/GenBank/DDBJ databases">
        <authorList>
            <person name="de Groot N.N."/>
        </authorList>
    </citation>
    <scope>NUCLEOTIDE SEQUENCE [LARGE SCALE GENOMIC DNA]</scope>
    <source>
        <strain evidence="5 6">AA1</strain>
    </source>
</reference>
<keyword evidence="2 5" id="KW-0808">Transferase</keyword>
<gene>
    <name evidence="5" type="ORF">SAMN05216233_102379</name>
</gene>
<keyword evidence="1 5" id="KW-0489">Methyltransferase</keyword>
<sequence>MDDSHPREDRNFDDLADRFAKSIYGTTKGRIRLALLTEDLQENLPGLYGGDRPMEILDAGCGMAQMGCELAGKGHRVHFCDLSERMLELAGSMASEAGVTERCAFYHGPFQGFITGKEGAFDVILFHAVLEWLVEPKASLEALVGSLAPGGSLSLMFYNVNCLIHRNAILGNFRKVMSGEFGGFSRSFTPLHPLDPAEVEAWVADMGLTVTRKTGVRVFTEYMRKDVLNDRSYEDTLEVERAHCRKEPFASMGRYVHLLCRKGED</sequence>
<dbReference type="InterPro" id="IPR041698">
    <property type="entry name" value="Methyltransf_25"/>
</dbReference>
<evidence type="ECO:0000256" key="2">
    <source>
        <dbReference type="ARBA" id="ARBA00022679"/>
    </source>
</evidence>
<dbReference type="OrthoDB" id="5453382at2"/>